<dbReference type="GO" id="GO:0016853">
    <property type="term" value="F:isomerase activity"/>
    <property type="evidence" value="ECO:0007669"/>
    <property type="project" value="UniProtKB-KW"/>
</dbReference>
<evidence type="ECO:0000313" key="3">
    <source>
        <dbReference type="Proteomes" id="UP000077881"/>
    </source>
</evidence>
<dbReference type="InterPro" id="IPR013022">
    <property type="entry name" value="Xyl_isomerase-like_TIM-brl"/>
</dbReference>
<dbReference type="Proteomes" id="UP000077881">
    <property type="component" value="Unassembled WGS sequence"/>
</dbReference>
<dbReference type="AlphaFoldDB" id="A0A177ZHH3"/>
<dbReference type="RefSeq" id="WP_057981804.1">
    <property type="nucleotide sequence ID" value="NZ_LDJR01000060.1"/>
</dbReference>
<dbReference type="InterPro" id="IPR036237">
    <property type="entry name" value="Xyl_isomerase-like_sf"/>
</dbReference>
<reference evidence="2 3" key="1">
    <citation type="submission" date="2015-05" db="EMBL/GenBank/DDBJ databases">
        <title>Comparison of genome.</title>
        <authorList>
            <person name="Zheng Z."/>
            <person name="Sun M."/>
        </authorList>
    </citation>
    <scope>NUCLEOTIDE SEQUENCE [LARGE SCALE GENOMIC DNA]</scope>
    <source>
        <strain evidence="2 3">G25-74</strain>
    </source>
</reference>
<dbReference type="SUPFAM" id="SSF51658">
    <property type="entry name" value="Xylose isomerase-like"/>
    <property type="match status" value="1"/>
</dbReference>
<dbReference type="OrthoDB" id="9782626at2"/>
<dbReference type="InterPro" id="IPR050312">
    <property type="entry name" value="IolE/XylAMocC-like"/>
</dbReference>
<evidence type="ECO:0000259" key="1">
    <source>
        <dbReference type="Pfam" id="PF01261"/>
    </source>
</evidence>
<organism evidence="2 3">
    <name type="scientific">Lederbergia galactosidilytica</name>
    <dbReference type="NCBI Taxonomy" id="217031"/>
    <lineage>
        <taxon>Bacteria</taxon>
        <taxon>Bacillati</taxon>
        <taxon>Bacillota</taxon>
        <taxon>Bacilli</taxon>
        <taxon>Bacillales</taxon>
        <taxon>Bacillaceae</taxon>
        <taxon>Lederbergia</taxon>
    </lineage>
</organism>
<dbReference type="PATRIC" id="fig|217031.6.peg.4273"/>
<dbReference type="EMBL" id="LDJR01000060">
    <property type="protein sequence ID" value="OAK67372.1"/>
    <property type="molecule type" value="Genomic_DNA"/>
</dbReference>
<feature type="domain" description="Xylose isomerase-like TIM barrel" evidence="1">
    <location>
        <begin position="21"/>
        <end position="254"/>
    </location>
</feature>
<dbReference type="Gene3D" id="3.20.20.150">
    <property type="entry name" value="Divalent-metal-dependent TIM barrel enzymes"/>
    <property type="match status" value="1"/>
</dbReference>
<keyword evidence="2" id="KW-0413">Isomerase</keyword>
<proteinExistence type="predicted"/>
<evidence type="ECO:0000313" key="2">
    <source>
        <dbReference type="EMBL" id="OAK67372.1"/>
    </source>
</evidence>
<accession>A0A177ZHH3</accession>
<dbReference type="STRING" id="217031.ABB05_19685"/>
<sequence>MIKGLSEAGLSKVKNVEELIHLASEYGFNSIDTNGTELRKFIADRGLKGAKALLVEKGIQIGSMAFPVEWRQSDAEFKDGLELLLADAQTAAQFDCHTFFTYFMPSTDRNTIEHLMALTKRIRTCAPLLKSYDINLALEFVGPHHLREKWANPFIWNIGATMDWLEIIGEDNVGILLDSLHWYTSGGTIEDITSLKAHQIAYVHINDTKDVPEKALDNDRVYPGEGVIDLSGFLRALKEINYTGVVSQEILTLEEPNETNEYLAERSRMAFEKVFNKAGIE</sequence>
<dbReference type="PANTHER" id="PTHR12110">
    <property type="entry name" value="HYDROXYPYRUVATE ISOMERASE"/>
    <property type="match status" value="1"/>
</dbReference>
<dbReference type="Pfam" id="PF01261">
    <property type="entry name" value="AP_endonuc_2"/>
    <property type="match status" value="1"/>
</dbReference>
<comment type="caution">
    <text evidence="2">The sequence shown here is derived from an EMBL/GenBank/DDBJ whole genome shotgun (WGS) entry which is preliminary data.</text>
</comment>
<gene>
    <name evidence="2" type="ORF">ABB05_19685</name>
</gene>
<keyword evidence="3" id="KW-1185">Reference proteome</keyword>
<protein>
    <submittedName>
        <fullName evidence="2">Xylose isomerase</fullName>
    </submittedName>
</protein>
<name>A0A177ZHH3_9BACI</name>
<dbReference type="PANTHER" id="PTHR12110:SF21">
    <property type="entry name" value="XYLOSE ISOMERASE-LIKE TIM BARREL DOMAIN-CONTAINING PROTEIN"/>
    <property type="match status" value="1"/>
</dbReference>